<keyword evidence="2" id="KW-0472">Membrane</keyword>
<dbReference type="SUPFAM" id="SSF48452">
    <property type="entry name" value="TPR-like"/>
    <property type="match status" value="1"/>
</dbReference>
<dbReference type="EMBL" id="UINC01001484">
    <property type="protein sequence ID" value="SUZ81954.1"/>
    <property type="molecule type" value="Genomic_DNA"/>
</dbReference>
<dbReference type="NCBIfam" id="TIGR03302">
    <property type="entry name" value="OM_YfiO"/>
    <property type="match status" value="1"/>
</dbReference>
<dbReference type="InterPro" id="IPR019734">
    <property type="entry name" value="TPR_rpt"/>
</dbReference>
<keyword evidence="3" id="KW-0998">Cell outer membrane</keyword>
<dbReference type="InterPro" id="IPR039565">
    <property type="entry name" value="BamD-like"/>
</dbReference>
<dbReference type="InterPro" id="IPR011990">
    <property type="entry name" value="TPR-like_helical_dom_sf"/>
</dbReference>
<evidence type="ECO:0000256" key="1">
    <source>
        <dbReference type="ARBA" id="ARBA00022729"/>
    </source>
</evidence>
<protein>
    <recommendedName>
        <fullName evidence="4">Outer membrane lipoprotein BamD-like domain-containing protein</fullName>
    </recommendedName>
</protein>
<gene>
    <name evidence="5" type="ORF">METZ01_LOCUS34808</name>
</gene>
<dbReference type="AlphaFoldDB" id="A0A381QSK3"/>
<name>A0A381QSK3_9ZZZZ</name>
<dbReference type="Gene3D" id="1.25.40.10">
    <property type="entry name" value="Tetratricopeptide repeat domain"/>
    <property type="match status" value="1"/>
</dbReference>
<organism evidence="5">
    <name type="scientific">marine metagenome</name>
    <dbReference type="NCBI Taxonomy" id="408172"/>
    <lineage>
        <taxon>unclassified sequences</taxon>
        <taxon>metagenomes</taxon>
        <taxon>ecological metagenomes</taxon>
    </lineage>
</organism>
<accession>A0A381QSK3</accession>
<sequence>MSGVACTPQDPAALPPGTPEPDRYLFEHGSILFEGEDWDKAQTVFRRLVDVYPQSPYRFDAKLAIGDSLLEKGGLASLIQAVNEFEEFLRFYPTHPRAAYAQFKIGVTYSEGMLASDRDQTSTEMAIEAFNQFFELYPDSDLLDEARKWHRTARDRLSEAYFRVGEFYFNGGWYPGAIQRMRVVLDEDPGYTARDAVYFVLGESLAIIGRGDEALPYFNQLVDDFDQSAYLEQARRRIAELESQDR</sequence>
<dbReference type="InterPro" id="IPR017689">
    <property type="entry name" value="BamD"/>
</dbReference>
<dbReference type="PROSITE" id="PS50005">
    <property type="entry name" value="TPR"/>
    <property type="match status" value="1"/>
</dbReference>
<evidence type="ECO:0000313" key="5">
    <source>
        <dbReference type="EMBL" id="SUZ81954.1"/>
    </source>
</evidence>
<feature type="domain" description="Outer membrane lipoprotein BamD-like" evidence="4">
    <location>
        <begin position="22"/>
        <end position="193"/>
    </location>
</feature>
<reference evidence="5" key="1">
    <citation type="submission" date="2018-05" db="EMBL/GenBank/DDBJ databases">
        <authorList>
            <person name="Lanie J.A."/>
            <person name="Ng W.-L."/>
            <person name="Kazmierczak K.M."/>
            <person name="Andrzejewski T.M."/>
            <person name="Davidsen T.M."/>
            <person name="Wayne K.J."/>
            <person name="Tettelin H."/>
            <person name="Glass J.I."/>
            <person name="Rusch D."/>
            <person name="Podicherti R."/>
            <person name="Tsui H.-C.T."/>
            <person name="Winkler M.E."/>
        </authorList>
    </citation>
    <scope>NUCLEOTIDE SEQUENCE</scope>
</reference>
<keyword evidence="1" id="KW-0732">Signal</keyword>
<evidence type="ECO:0000256" key="2">
    <source>
        <dbReference type="ARBA" id="ARBA00023136"/>
    </source>
</evidence>
<dbReference type="Pfam" id="PF13525">
    <property type="entry name" value="YfiO"/>
    <property type="match status" value="1"/>
</dbReference>
<evidence type="ECO:0000256" key="3">
    <source>
        <dbReference type="ARBA" id="ARBA00023237"/>
    </source>
</evidence>
<proteinExistence type="predicted"/>
<evidence type="ECO:0000259" key="4">
    <source>
        <dbReference type="Pfam" id="PF13525"/>
    </source>
</evidence>